<reference evidence="1 2" key="1">
    <citation type="submission" date="2013-04" db="EMBL/GenBank/DDBJ databases">
        <authorList>
            <person name="Weinstock G."/>
            <person name="Sodergren E."/>
            <person name="Lobos E.A."/>
            <person name="Fulton L."/>
            <person name="Fulton R."/>
            <person name="Courtney L."/>
            <person name="Fronick C."/>
            <person name="O'Laughlin M."/>
            <person name="Godfrey J."/>
            <person name="Wilson R.M."/>
            <person name="Miner T."/>
            <person name="Farmer C."/>
            <person name="Delehaunty K."/>
            <person name="Cordes M."/>
            <person name="Minx P."/>
            <person name="Tomlinson C."/>
            <person name="Chen J."/>
            <person name="Wollam A."/>
            <person name="Pepin K.H."/>
            <person name="Palsikar V.B."/>
            <person name="Zhang X."/>
            <person name="Suruliraj S."/>
            <person name="Perna N.T."/>
            <person name="Plunkett G."/>
            <person name="Warren W."/>
            <person name="Mitreva M."/>
            <person name="Mardis E.R."/>
            <person name="Wilson R.K."/>
        </authorList>
    </citation>
    <scope>NUCLEOTIDE SEQUENCE [LARGE SCALE GENOMIC DNA]</scope>
    <source>
        <strain evidence="1 2">DSM 4568</strain>
    </source>
</reference>
<proteinExistence type="predicted"/>
<name>S3IR45_9ENTR</name>
<dbReference type="HOGENOM" id="CLU_3059802_0_0_6"/>
<dbReference type="EMBL" id="ATDT01000023">
    <property type="protein sequence ID" value="EPF16238.1"/>
    <property type="molecule type" value="Genomic_DNA"/>
</dbReference>
<gene>
    <name evidence="1" type="ORF">HMPREF0201_02593</name>
</gene>
<dbReference type="STRING" id="566551.HMPREF0201_02593"/>
<sequence length="53" mass="6199">MRWCFGVALSESIQITRSKKNKPFAGIILDSEKIIYVMKIRNLTLLRMRTITL</sequence>
<organism evidence="1 2">
    <name type="scientific">Cedecea davisae DSM 4568</name>
    <dbReference type="NCBI Taxonomy" id="566551"/>
    <lineage>
        <taxon>Bacteria</taxon>
        <taxon>Pseudomonadati</taxon>
        <taxon>Pseudomonadota</taxon>
        <taxon>Gammaproteobacteria</taxon>
        <taxon>Enterobacterales</taxon>
        <taxon>Enterobacteriaceae</taxon>
        <taxon>Cedecea</taxon>
    </lineage>
</organism>
<comment type="caution">
    <text evidence="1">The sequence shown here is derived from an EMBL/GenBank/DDBJ whole genome shotgun (WGS) entry which is preliminary data.</text>
</comment>
<accession>S3IR45</accession>
<dbReference type="AlphaFoldDB" id="S3IR45"/>
<evidence type="ECO:0000313" key="1">
    <source>
        <dbReference type="EMBL" id="EPF16238.1"/>
    </source>
</evidence>
<evidence type="ECO:0000313" key="2">
    <source>
        <dbReference type="Proteomes" id="UP000014585"/>
    </source>
</evidence>
<dbReference type="Proteomes" id="UP000014585">
    <property type="component" value="Unassembled WGS sequence"/>
</dbReference>
<protein>
    <submittedName>
        <fullName evidence="1">Uncharacterized protein</fullName>
    </submittedName>
</protein>